<evidence type="ECO:0008006" key="4">
    <source>
        <dbReference type="Google" id="ProtNLM"/>
    </source>
</evidence>
<name>A0A7M1B4H2_9BACT</name>
<gene>
    <name evidence="2" type="ORF">FJR45_06360</name>
</gene>
<sequence>MEVSSSTQTSSGLGQTDIMKKAQDVQAQQIEKILQSAQEQTKQMTAQKTGVGSNLNITG</sequence>
<evidence type="ECO:0000313" key="2">
    <source>
        <dbReference type="EMBL" id="QOP43592.1"/>
    </source>
</evidence>
<feature type="region of interest" description="Disordered" evidence="1">
    <location>
        <begin position="1"/>
        <end position="22"/>
    </location>
</feature>
<dbReference type="KEGG" id="ssei:FJR45_06360"/>
<dbReference type="RefSeq" id="WP_193149688.1">
    <property type="nucleotide sequence ID" value="NZ_CP041235.1"/>
</dbReference>
<keyword evidence="3" id="KW-1185">Reference proteome</keyword>
<reference evidence="2 3" key="1">
    <citation type="submission" date="2019-06" db="EMBL/GenBank/DDBJ databases">
        <title>Sulfurimonas gotlandica sp. nov., a chemoautotrophic and psychrotolerant epsilonproteobacterium isolated from a pelagic redoxcline, and an emended description of the genus Sulfurimonas.</title>
        <authorList>
            <person name="Wang S."/>
            <person name="Jiang L."/>
            <person name="Shao Z."/>
        </authorList>
    </citation>
    <scope>NUCLEOTIDE SEQUENCE [LARGE SCALE GENOMIC DNA]</scope>
    <source>
        <strain evidence="2 3">S2-6</strain>
    </source>
</reference>
<dbReference type="EMBL" id="CP041235">
    <property type="protein sequence ID" value="QOP43592.1"/>
    <property type="molecule type" value="Genomic_DNA"/>
</dbReference>
<evidence type="ECO:0000256" key="1">
    <source>
        <dbReference type="SAM" id="MobiDB-lite"/>
    </source>
</evidence>
<accession>A0A7M1B4H2</accession>
<organism evidence="2 3">
    <name type="scientific">Sulfurimonas sediminis</name>
    <dbReference type="NCBI Taxonomy" id="2590020"/>
    <lineage>
        <taxon>Bacteria</taxon>
        <taxon>Pseudomonadati</taxon>
        <taxon>Campylobacterota</taxon>
        <taxon>Epsilonproteobacteria</taxon>
        <taxon>Campylobacterales</taxon>
        <taxon>Sulfurimonadaceae</taxon>
        <taxon>Sulfurimonas</taxon>
    </lineage>
</organism>
<feature type="compositionally biased region" description="Low complexity" evidence="1">
    <location>
        <begin position="1"/>
        <end position="16"/>
    </location>
</feature>
<protein>
    <recommendedName>
        <fullName evidence="4">Motility protein</fullName>
    </recommendedName>
</protein>
<dbReference type="Proteomes" id="UP000593719">
    <property type="component" value="Chromosome"/>
</dbReference>
<evidence type="ECO:0000313" key="3">
    <source>
        <dbReference type="Proteomes" id="UP000593719"/>
    </source>
</evidence>
<dbReference type="AlphaFoldDB" id="A0A7M1B4H2"/>
<proteinExistence type="predicted"/>